<feature type="domain" description="Response regulatory" evidence="6">
    <location>
        <begin position="3"/>
        <end position="120"/>
    </location>
</feature>
<dbReference type="GO" id="GO:0003700">
    <property type="term" value="F:DNA-binding transcription factor activity"/>
    <property type="evidence" value="ECO:0007669"/>
    <property type="project" value="InterPro"/>
</dbReference>
<comment type="caution">
    <text evidence="7">The sequence shown here is derived from an EMBL/GenBank/DDBJ whole genome shotgun (WGS) entry which is preliminary data.</text>
</comment>
<feature type="modified residue" description="4-aspartylphosphate" evidence="4">
    <location>
        <position position="55"/>
    </location>
</feature>
<gene>
    <name evidence="7" type="ORF">AMD01_10870</name>
</gene>
<dbReference type="SUPFAM" id="SSF52172">
    <property type="entry name" value="CheY-like"/>
    <property type="match status" value="1"/>
</dbReference>
<proteinExistence type="predicted"/>
<dbReference type="PANTHER" id="PTHR43280:SF28">
    <property type="entry name" value="HTH-TYPE TRANSCRIPTIONAL ACTIVATOR RHAS"/>
    <property type="match status" value="1"/>
</dbReference>
<dbReference type="InterPro" id="IPR018060">
    <property type="entry name" value="HTH_AraC"/>
</dbReference>
<dbReference type="SMART" id="SM00448">
    <property type="entry name" value="REC"/>
    <property type="match status" value="1"/>
</dbReference>
<keyword evidence="1" id="KW-0805">Transcription regulation</keyword>
<sequence>MITILIVDDEEIERIALQKIIERNLPNTSVVASAENGREAIEFAMRYKPDLILMDIKMPGINGLEAIKKIKQEVRNARIVIVSSYDTFDYAQSAIRLGVKDYLLKPSKPDVIVETLQGVIDEILVANHAQKEQEKVSNKLKKMLPIMETDLVSQLLFDQVHDVHLEEMLDLLEVSTTTNAFVCLLTLSEDTSEEQYKLYKKVKEMFYLHAKGWIGALSNRQIPLIIFIEEGSFRSNALAVTKKLIDGVKGDLSVGIGNPYVSLHDIHHSYHEAIRSSVRNYPSKKYHFYQDMKEEESVFDDLYANIEKQMFEKMKDNQWSDSKQLIEEAISLCRKHACSILETQQRICSTMMAMKRYMTEIGYPFTAPIVLTGMSYEQIAREASHLMDLLTQSHHILNQQQEHDIAQRMKNYIQEHYYTMISLETMADKFDLTPHYLSKIFKDSFQISYIDYLTKFRIEKAKELMRKTDQSVKEIAIDIGYTDPNYFSRVFKKVCKMSPSQYREQLLKSQH</sequence>
<dbReference type="InterPro" id="IPR009057">
    <property type="entry name" value="Homeodomain-like_sf"/>
</dbReference>
<dbReference type="OrthoDB" id="9794370at2"/>
<name>A0A0M0L5J2_9BACI</name>
<evidence type="ECO:0008006" key="9">
    <source>
        <dbReference type="Google" id="ProtNLM"/>
    </source>
</evidence>
<evidence type="ECO:0000259" key="6">
    <source>
        <dbReference type="PROSITE" id="PS50110"/>
    </source>
</evidence>
<dbReference type="Proteomes" id="UP000037558">
    <property type="component" value="Unassembled WGS sequence"/>
</dbReference>
<keyword evidence="4" id="KW-0597">Phosphoprotein</keyword>
<dbReference type="PROSITE" id="PS01124">
    <property type="entry name" value="HTH_ARAC_FAMILY_2"/>
    <property type="match status" value="1"/>
</dbReference>
<dbReference type="Pfam" id="PF17853">
    <property type="entry name" value="GGDEF_2"/>
    <property type="match status" value="1"/>
</dbReference>
<dbReference type="PRINTS" id="PR00032">
    <property type="entry name" value="HTHARAC"/>
</dbReference>
<dbReference type="Gene3D" id="3.40.50.2300">
    <property type="match status" value="1"/>
</dbReference>
<dbReference type="PATRIC" id="fig|284581.3.peg.2275"/>
<protein>
    <recommendedName>
        <fullName evidence="9">AraC family transcriptional regulator</fullName>
    </recommendedName>
</protein>
<dbReference type="InterPro" id="IPR041522">
    <property type="entry name" value="CdaR_GGDEF"/>
</dbReference>
<keyword evidence="3" id="KW-0804">Transcription</keyword>
<dbReference type="GO" id="GO:0000160">
    <property type="term" value="P:phosphorelay signal transduction system"/>
    <property type="evidence" value="ECO:0007669"/>
    <property type="project" value="InterPro"/>
</dbReference>
<dbReference type="InterPro" id="IPR018062">
    <property type="entry name" value="HTH_AraC-typ_CS"/>
</dbReference>
<dbReference type="PANTHER" id="PTHR43280">
    <property type="entry name" value="ARAC-FAMILY TRANSCRIPTIONAL REGULATOR"/>
    <property type="match status" value="1"/>
</dbReference>
<evidence type="ECO:0000313" key="8">
    <source>
        <dbReference type="Proteomes" id="UP000037558"/>
    </source>
</evidence>
<dbReference type="Gene3D" id="1.10.10.60">
    <property type="entry name" value="Homeodomain-like"/>
    <property type="match status" value="2"/>
</dbReference>
<dbReference type="InterPro" id="IPR020449">
    <property type="entry name" value="Tscrpt_reg_AraC-type_HTH"/>
</dbReference>
<dbReference type="Pfam" id="PF12833">
    <property type="entry name" value="HTH_18"/>
    <property type="match status" value="1"/>
</dbReference>
<dbReference type="RefSeq" id="WP_053401421.1">
    <property type="nucleotide sequence ID" value="NZ_LILC01000013.1"/>
</dbReference>
<evidence type="ECO:0000259" key="5">
    <source>
        <dbReference type="PROSITE" id="PS01124"/>
    </source>
</evidence>
<keyword evidence="2" id="KW-0238">DNA-binding</keyword>
<evidence type="ECO:0000256" key="3">
    <source>
        <dbReference type="ARBA" id="ARBA00023163"/>
    </source>
</evidence>
<organism evidence="7 8">
    <name type="scientific">Priestia koreensis</name>
    <dbReference type="NCBI Taxonomy" id="284581"/>
    <lineage>
        <taxon>Bacteria</taxon>
        <taxon>Bacillati</taxon>
        <taxon>Bacillota</taxon>
        <taxon>Bacilli</taxon>
        <taxon>Bacillales</taxon>
        <taxon>Bacillaceae</taxon>
        <taxon>Priestia</taxon>
    </lineage>
</organism>
<dbReference type="InterPro" id="IPR011006">
    <property type="entry name" value="CheY-like_superfamily"/>
</dbReference>
<dbReference type="EMBL" id="LILC01000013">
    <property type="protein sequence ID" value="KOO46341.1"/>
    <property type="molecule type" value="Genomic_DNA"/>
</dbReference>
<dbReference type="Pfam" id="PF00072">
    <property type="entry name" value="Response_reg"/>
    <property type="match status" value="1"/>
</dbReference>
<feature type="domain" description="HTH araC/xylS-type" evidence="5">
    <location>
        <begin position="407"/>
        <end position="505"/>
    </location>
</feature>
<reference evidence="8" key="1">
    <citation type="submission" date="2015-08" db="EMBL/GenBank/DDBJ databases">
        <title>Fjat-14210 dsm16467.</title>
        <authorList>
            <person name="Liu B."/>
            <person name="Wang J."/>
            <person name="Zhu Y."/>
            <person name="Liu G."/>
            <person name="Chen Q."/>
            <person name="Chen Z."/>
            <person name="Lan J."/>
            <person name="Che J."/>
            <person name="Ge C."/>
            <person name="Shi H."/>
            <person name="Pan Z."/>
            <person name="Liu X."/>
        </authorList>
    </citation>
    <scope>NUCLEOTIDE SEQUENCE [LARGE SCALE GENOMIC DNA]</scope>
    <source>
        <strain evidence="8">DSM 16467</strain>
    </source>
</reference>
<dbReference type="AlphaFoldDB" id="A0A0M0L5J2"/>
<evidence type="ECO:0000256" key="4">
    <source>
        <dbReference type="PROSITE-ProRule" id="PRU00169"/>
    </source>
</evidence>
<keyword evidence="8" id="KW-1185">Reference proteome</keyword>
<dbReference type="SUPFAM" id="SSF46689">
    <property type="entry name" value="Homeodomain-like"/>
    <property type="match status" value="2"/>
</dbReference>
<dbReference type="PROSITE" id="PS00041">
    <property type="entry name" value="HTH_ARAC_FAMILY_1"/>
    <property type="match status" value="1"/>
</dbReference>
<dbReference type="GO" id="GO:0043565">
    <property type="term" value="F:sequence-specific DNA binding"/>
    <property type="evidence" value="ECO:0007669"/>
    <property type="project" value="InterPro"/>
</dbReference>
<dbReference type="PROSITE" id="PS50110">
    <property type="entry name" value="RESPONSE_REGULATORY"/>
    <property type="match status" value="1"/>
</dbReference>
<evidence type="ECO:0000313" key="7">
    <source>
        <dbReference type="EMBL" id="KOO46341.1"/>
    </source>
</evidence>
<accession>A0A0M0L5J2</accession>
<dbReference type="InterPro" id="IPR001789">
    <property type="entry name" value="Sig_transdc_resp-reg_receiver"/>
</dbReference>
<evidence type="ECO:0000256" key="1">
    <source>
        <dbReference type="ARBA" id="ARBA00023015"/>
    </source>
</evidence>
<dbReference type="SMART" id="SM00342">
    <property type="entry name" value="HTH_ARAC"/>
    <property type="match status" value="1"/>
</dbReference>
<dbReference type="CDD" id="cd17536">
    <property type="entry name" value="REC_YesN-like"/>
    <property type="match status" value="1"/>
</dbReference>
<dbReference type="STRING" id="284581.AMD01_10870"/>
<evidence type="ECO:0000256" key="2">
    <source>
        <dbReference type="ARBA" id="ARBA00023125"/>
    </source>
</evidence>